<protein>
    <submittedName>
        <fullName evidence="1">Uncharacterized protein</fullName>
    </submittedName>
</protein>
<proteinExistence type="predicted"/>
<accession>A0A383W6D3</accession>
<name>A0A383W6D3_TETOB</name>
<organism evidence="1 2">
    <name type="scientific">Tetradesmus obliquus</name>
    <name type="common">Green alga</name>
    <name type="synonym">Acutodesmus obliquus</name>
    <dbReference type="NCBI Taxonomy" id="3088"/>
    <lineage>
        <taxon>Eukaryota</taxon>
        <taxon>Viridiplantae</taxon>
        <taxon>Chlorophyta</taxon>
        <taxon>core chlorophytes</taxon>
        <taxon>Chlorophyceae</taxon>
        <taxon>CS clade</taxon>
        <taxon>Sphaeropleales</taxon>
        <taxon>Scenedesmaceae</taxon>
        <taxon>Tetradesmus</taxon>
    </lineage>
</organism>
<evidence type="ECO:0000313" key="1">
    <source>
        <dbReference type="EMBL" id="SZX72753.1"/>
    </source>
</evidence>
<reference evidence="1 2" key="1">
    <citation type="submission" date="2016-10" db="EMBL/GenBank/DDBJ databases">
        <authorList>
            <person name="Cai Z."/>
        </authorList>
    </citation>
    <scope>NUCLEOTIDE SEQUENCE [LARGE SCALE GENOMIC DNA]</scope>
</reference>
<dbReference type="AlphaFoldDB" id="A0A383W6D3"/>
<evidence type="ECO:0000313" key="2">
    <source>
        <dbReference type="Proteomes" id="UP000256970"/>
    </source>
</evidence>
<dbReference type="Proteomes" id="UP000256970">
    <property type="component" value="Unassembled WGS sequence"/>
</dbReference>
<gene>
    <name evidence="1" type="ORF">BQ4739_LOCUS12900</name>
</gene>
<sequence length="186" mass="20960">MAPAQRLNVLERQLRGFASTTERVTEKAAEAMEDAAEDTVKQLHPAFTKFINSGYMESQRQLRDRLLASEWEATVAPWAAAKGLADFEKFVVEKGREADIHVSWEVMQRLYADPTNLSALEGNERARLLAQAFITQAQEAARWEVYKQVSETSKQLANVIESGQRTGASTLWGLIRRVLPLPPFLK</sequence>
<dbReference type="EMBL" id="FNXT01001156">
    <property type="protein sequence ID" value="SZX72753.1"/>
    <property type="molecule type" value="Genomic_DNA"/>
</dbReference>
<keyword evidence="2" id="KW-1185">Reference proteome</keyword>